<dbReference type="PANTHER" id="PTHR48081">
    <property type="entry name" value="AB HYDROLASE SUPERFAMILY PROTEIN C4A8.06C"/>
    <property type="match status" value="1"/>
</dbReference>
<dbReference type="Pfam" id="PF07859">
    <property type="entry name" value="Abhydrolase_3"/>
    <property type="match status" value="1"/>
</dbReference>
<evidence type="ECO:0000313" key="4">
    <source>
        <dbReference type="Proteomes" id="UP000309133"/>
    </source>
</evidence>
<protein>
    <submittedName>
        <fullName evidence="3">Alpha/beta hydrolase</fullName>
    </submittedName>
</protein>
<dbReference type="InterPro" id="IPR013094">
    <property type="entry name" value="AB_hydrolase_3"/>
</dbReference>
<accession>A0A4S4FH27</accession>
<dbReference type="EMBL" id="SSSM01000005">
    <property type="protein sequence ID" value="THG29600.1"/>
    <property type="molecule type" value="Genomic_DNA"/>
</dbReference>
<dbReference type="InterPro" id="IPR029058">
    <property type="entry name" value="AB_hydrolase_fold"/>
</dbReference>
<keyword evidence="4" id="KW-1185">Reference proteome</keyword>
<gene>
    <name evidence="3" type="ORF">E6C64_13045</name>
</gene>
<dbReference type="SUPFAM" id="SSF53474">
    <property type="entry name" value="alpha/beta-Hydrolases"/>
    <property type="match status" value="1"/>
</dbReference>
<dbReference type="RefSeq" id="WP_136427929.1">
    <property type="nucleotide sequence ID" value="NZ_SSSM01000005.1"/>
</dbReference>
<proteinExistence type="predicted"/>
<evidence type="ECO:0000256" key="1">
    <source>
        <dbReference type="ARBA" id="ARBA00022801"/>
    </source>
</evidence>
<evidence type="ECO:0000313" key="3">
    <source>
        <dbReference type="EMBL" id="THG29600.1"/>
    </source>
</evidence>
<feature type="domain" description="Alpha/beta hydrolase fold-3" evidence="2">
    <location>
        <begin position="93"/>
        <end position="295"/>
    </location>
</feature>
<organism evidence="3 4">
    <name type="scientific">Naasia lichenicola</name>
    <dbReference type="NCBI Taxonomy" id="2565933"/>
    <lineage>
        <taxon>Bacteria</taxon>
        <taxon>Bacillati</taxon>
        <taxon>Actinomycetota</taxon>
        <taxon>Actinomycetes</taxon>
        <taxon>Micrococcales</taxon>
        <taxon>Microbacteriaceae</taxon>
        <taxon>Naasia</taxon>
    </lineage>
</organism>
<dbReference type="Gene3D" id="3.40.50.1820">
    <property type="entry name" value="alpha/beta hydrolase"/>
    <property type="match status" value="1"/>
</dbReference>
<dbReference type="GO" id="GO:0016787">
    <property type="term" value="F:hydrolase activity"/>
    <property type="evidence" value="ECO:0007669"/>
    <property type="project" value="UniProtKB-KW"/>
</dbReference>
<keyword evidence="1 3" id="KW-0378">Hydrolase</keyword>
<dbReference type="InterPro" id="IPR050300">
    <property type="entry name" value="GDXG_lipolytic_enzyme"/>
</dbReference>
<name>A0A4S4FH27_9MICO</name>
<comment type="caution">
    <text evidence="3">The sequence shown here is derived from an EMBL/GenBank/DDBJ whole genome shotgun (WGS) entry which is preliminary data.</text>
</comment>
<dbReference type="AlphaFoldDB" id="A0A4S4FH27"/>
<evidence type="ECO:0000259" key="2">
    <source>
        <dbReference type="Pfam" id="PF07859"/>
    </source>
</evidence>
<reference evidence="3 4" key="1">
    <citation type="submission" date="2019-04" db="EMBL/GenBank/DDBJ databases">
        <authorList>
            <person name="Jiang L."/>
        </authorList>
    </citation>
    <scope>NUCLEOTIDE SEQUENCE [LARGE SCALE GENOMIC DNA]</scope>
    <source>
        <strain evidence="3 4">YIM 131853</strain>
    </source>
</reference>
<dbReference type="OrthoDB" id="9803828at2"/>
<dbReference type="PANTHER" id="PTHR48081:SF8">
    <property type="entry name" value="ALPHA_BETA HYDROLASE FOLD-3 DOMAIN-CONTAINING PROTEIN-RELATED"/>
    <property type="match status" value="1"/>
</dbReference>
<dbReference type="Proteomes" id="UP000309133">
    <property type="component" value="Unassembled WGS sequence"/>
</dbReference>
<sequence length="327" mass="34790">MSTLAHLSLDAGFLRWIARIDEISPGLDGIFSPDPAVQREAARRLSDLLAVEFTLPVPDGIAIEDFTIDGPGGQLRMRRYRPMAASGQLPTQLWLHGGGFYAGTMEELLNDRLCAHRAAETGVQQFSLEYRLAPEHPYPAPVLDAEAAIDALIGDHERFGVDPTRLGIGGNSAGAAIAASTALRLRDRGDVPLIHLDLEVPPTSLPPVGASARDYAVGFGLDQIELIMGMYAGPDGPADPYISPLDVPDLTGLPPTLVMVAEHDPLRDSGIQFAERLEAAGVPVVLIEGAGHLHGTPGQTAASVRALDWQLEHAHEVALAYGQANAH</sequence>